<protein>
    <submittedName>
        <fullName evidence="6">TetR/AcrR family transcriptional regulator</fullName>
    </submittedName>
</protein>
<sequence>MTNQAVPTSYNKRTRLDPRKRKAQLLEYALAVFARRGIGRGGHAEIASDARVSVATVFNYFNTREALVEAVISEVERFHLELTREIFQKHTDTGKAMLEHASAFSELKDSNPDYIKIWLDWSTSIDSPWWESYLKFQRQIIGTIADHIRQSDSGSAANPEASARCYIGYAHMAVMMMYDPDLEVSRQQLGRSLIRHALEMGKDLSN</sequence>
<dbReference type="OrthoDB" id="63332at2"/>
<dbReference type="Pfam" id="PF00440">
    <property type="entry name" value="TetR_N"/>
    <property type="match status" value="1"/>
</dbReference>
<dbReference type="RefSeq" id="WP_116688706.1">
    <property type="nucleotide sequence ID" value="NZ_CAWNYD010000011.1"/>
</dbReference>
<gene>
    <name evidence="6" type="ORF">DC094_19000</name>
</gene>
<keyword evidence="1" id="KW-0805">Transcription regulation</keyword>
<dbReference type="EMBL" id="QDDL01000011">
    <property type="protein sequence ID" value="PVZ64951.1"/>
    <property type="molecule type" value="Genomic_DNA"/>
</dbReference>
<dbReference type="GO" id="GO:0003700">
    <property type="term" value="F:DNA-binding transcription factor activity"/>
    <property type="evidence" value="ECO:0007669"/>
    <property type="project" value="TreeGrafter"/>
</dbReference>
<dbReference type="InterPro" id="IPR050109">
    <property type="entry name" value="HTH-type_TetR-like_transc_reg"/>
</dbReference>
<dbReference type="PANTHER" id="PTHR30055:SF234">
    <property type="entry name" value="HTH-TYPE TRANSCRIPTIONAL REGULATOR BETI"/>
    <property type="match status" value="1"/>
</dbReference>
<organism evidence="6 7">
    <name type="scientific">Pelagibaculum spongiae</name>
    <dbReference type="NCBI Taxonomy" id="2080658"/>
    <lineage>
        <taxon>Bacteria</taxon>
        <taxon>Pseudomonadati</taxon>
        <taxon>Pseudomonadota</taxon>
        <taxon>Gammaproteobacteria</taxon>
        <taxon>Oceanospirillales</taxon>
        <taxon>Pelagibaculum</taxon>
    </lineage>
</organism>
<evidence type="ECO:0000256" key="2">
    <source>
        <dbReference type="ARBA" id="ARBA00023125"/>
    </source>
</evidence>
<keyword evidence="7" id="KW-1185">Reference proteome</keyword>
<dbReference type="Proteomes" id="UP000244906">
    <property type="component" value="Unassembled WGS sequence"/>
</dbReference>
<evidence type="ECO:0000256" key="1">
    <source>
        <dbReference type="ARBA" id="ARBA00023015"/>
    </source>
</evidence>
<dbReference type="PRINTS" id="PR00455">
    <property type="entry name" value="HTHTETR"/>
</dbReference>
<dbReference type="SUPFAM" id="SSF46689">
    <property type="entry name" value="Homeodomain-like"/>
    <property type="match status" value="1"/>
</dbReference>
<dbReference type="PANTHER" id="PTHR30055">
    <property type="entry name" value="HTH-TYPE TRANSCRIPTIONAL REGULATOR RUTR"/>
    <property type="match status" value="1"/>
</dbReference>
<evidence type="ECO:0000256" key="4">
    <source>
        <dbReference type="PROSITE-ProRule" id="PRU00335"/>
    </source>
</evidence>
<dbReference type="GO" id="GO:0000976">
    <property type="term" value="F:transcription cis-regulatory region binding"/>
    <property type="evidence" value="ECO:0007669"/>
    <property type="project" value="TreeGrafter"/>
</dbReference>
<feature type="DNA-binding region" description="H-T-H motif" evidence="4">
    <location>
        <begin position="42"/>
        <end position="61"/>
    </location>
</feature>
<keyword evidence="3" id="KW-0804">Transcription</keyword>
<keyword evidence="2 4" id="KW-0238">DNA-binding</keyword>
<name>A0A2V1GPZ4_9GAMM</name>
<feature type="domain" description="HTH tetR-type" evidence="5">
    <location>
        <begin position="19"/>
        <end position="79"/>
    </location>
</feature>
<evidence type="ECO:0000313" key="6">
    <source>
        <dbReference type="EMBL" id="PVZ64951.1"/>
    </source>
</evidence>
<comment type="caution">
    <text evidence="6">The sequence shown here is derived from an EMBL/GenBank/DDBJ whole genome shotgun (WGS) entry which is preliminary data.</text>
</comment>
<dbReference type="Gene3D" id="1.10.357.10">
    <property type="entry name" value="Tetracycline Repressor, domain 2"/>
    <property type="match status" value="1"/>
</dbReference>
<evidence type="ECO:0000256" key="3">
    <source>
        <dbReference type="ARBA" id="ARBA00023163"/>
    </source>
</evidence>
<evidence type="ECO:0000259" key="5">
    <source>
        <dbReference type="PROSITE" id="PS50977"/>
    </source>
</evidence>
<dbReference type="AlphaFoldDB" id="A0A2V1GPZ4"/>
<dbReference type="InterPro" id="IPR001647">
    <property type="entry name" value="HTH_TetR"/>
</dbReference>
<dbReference type="PROSITE" id="PS50977">
    <property type="entry name" value="HTH_TETR_2"/>
    <property type="match status" value="1"/>
</dbReference>
<accession>A0A2V1GPZ4</accession>
<proteinExistence type="predicted"/>
<reference evidence="6 7" key="1">
    <citation type="submission" date="2018-04" db="EMBL/GenBank/DDBJ databases">
        <title>Thalassorhabdus spongiae gen. nov., sp. nov., isolated from a marine sponge in South-West Iceland.</title>
        <authorList>
            <person name="Knobloch S."/>
            <person name="Daussin A."/>
            <person name="Johannsson R."/>
            <person name="Marteinsson V.T."/>
        </authorList>
    </citation>
    <scope>NUCLEOTIDE SEQUENCE [LARGE SCALE GENOMIC DNA]</scope>
    <source>
        <strain evidence="6 7">Hp12</strain>
    </source>
</reference>
<evidence type="ECO:0000313" key="7">
    <source>
        <dbReference type="Proteomes" id="UP000244906"/>
    </source>
</evidence>
<dbReference type="InterPro" id="IPR009057">
    <property type="entry name" value="Homeodomain-like_sf"/>
</dbReference>